<dbReference type="EMBL" id="OBMI01000002">
    <property type="protein sequence ID" value="SOB86418.1"/>
    <property type="molecule type" value="Genomic_DNA"/>
</dbReference>
<dbReference type="InterPro" id="IPR010287">
    <property type="entry name" value="DUF892_YciF-like"/>
</dbReference>
<evidence type="ECO:0000313" key="1">
    <source>
        <dbReference type="EMBL" id="SOB86418.1"/>
    </source>
</evidence>
<accession>A0A285QY66</accession>
<name>A0A285QY66_9SPHN</name>
<reference evidence="1 2" key="1">
    <citation type="submission" date="2017-07" db="EMBL/GenBank/DDBJ databases">
        <authorList>
            <person name="Sun Z.S."/>
            <person name="Albrecht U."/>
            <person name="Echele G."/>
            <person name="Lee C.C."/>
        </authorList>
    </citation>
    <scope>NUCLEOTIDE SEQUENCE [LARGE SCALE GENOMIC DNA]</scope>
    <source>
        <strain evidence="1 2">CGMCC 1.12672</strain>
    </source>
</reference>
<dbReference type="InterPro" id="IPR012347">
    <property type="entry name" value="Ferritin-like"/>
</dbReference>
<gene>
    <name evidence="1" type="ORF">SAMN06297144_1523</name>
</gene>
<sequence>MTTARSAAELLHVALEDLHAGKQAQAERLPAIAERCGDADLARMIRHEAARAGVQAERTNAVAPALSSPENLWMSGILDDAERDTRQTEPVRLLDVALIGAVRKSKAAEIVSAETALALASELAISDIHAAVAANRAEEIASDRALRERLAALTGSR</sequence>
<dbReference type="Pfam" id="PF05974">
    <property type="entry name" value="DUF892"/>
    <property type="match status" value="1"/>
</dbReference>
<dbReference type="AlphaFoldDB" id="A0A285QY66"/>
<dbReference type="SUPFAM" id="SSF47240">
    <property type="entry name" value="Ferritin-like"/>
    <property type="match status" value="1"/>
</dbReference>
<dbReference type="OrthoDB" id="7563896at2"/>
<keyword evidence="2" id="KW-1185">Reference proteome</keyword>
<proteinExistence type="predicted"/>
<dbReference type="RefSeq" id="WP_097063449.1">
    <property type="nucleotide sequence ID" value="NZ_OBMI01000002.1"/>
</dbReference>
<evidence type="ECO:0000313" key="2">
    <source>
        <dbReference type="Proteomes" id="UP000219494"/>
    </source>
</evidence>
<dbReference type="InterPro" id="IPR009078">
    <property type="entry name" value="Ferritin-like_SF"/>
</dbReference>
<organism evidence="1 2">
    <name type="scientific">Sphingomonas guangdongensis</name>
    <dbReference type="NCBI Taxonomy" id="1141890"/>
    <lineage>
        <taxon>Bacteria</taxon>
        <taxon>Pseudomonadati</taxon>
        <taxon>Pseudomonadota</taxon>
        <taxon>Alphaproteobacteria</taxon>
        <taxon>Sphingomonadales</taxon>
        <taxon>Sphingomonadaceae</taxon>
        <taxon>Sphingomonas</taxon>
    </lineage>
</organism>
<dbReference type="Gene3D" id="1.20.1260.10">
    <property type="match status" value="1"/>
</dbReference>
<protein>
    <submittedName>
        <fullName evidence="1">Ferritin-like metal-binding protein YciE</fullName>
    </submittedName>
</protein>
<dbReference type="Proteomes" id="UP000219494">
    <property type="component" value="Unassembled WGS sequence"/>
</dbReference>